<evidence type="ECO:0000256" key="3">
    <source>
        <dbReference type="ARBA" id="ARBA00012438"/>
    </source>
</evidence>
<dbReference type="InterPro" id="IPR000014">
    <property type="entry name" value="PAS"/>
</dbReference>
<evidence type="ECO:0000313" key="17">
    <source>
        <dbReference type="Proteomes" id="UP000186110"/>
    </source>
</evidence>
<protein>
    <recommendedName>
        <fullName evidence="3">histidine kinase</fullName>
        <ecNumber evidence="3">2.7.13.3</ecNumber>
    </recommendedName>
</protein>
<feature type="region of interest" description="Disordered" evidence="12">
    <location>
        <begin position="545"/>
        <end position="567"/>
    </location>
</feature>
<feature type="domain" description="Histidine kinase" evidence="14">
    <location>
        <begin position="330"/>
        <end position="548"/>
    </location>
</feature>
<dbReference type="SMART" id="SM00388">
    <property type="entry name" value="HisKA"/>
    <property type="match status" value="1"/>
</dbReference>
<dbReference type="Pfam" id="PF02518">
    <property type="entry name" value="HATPase_c"/>
    <property type="match status" value="1"/>
</dbReference>
<name>A0A1P8KFX3_9BURK</name>
<dbReference type="SMART" id="SM00387">
    <property type="entry name" value="HATPase_c"/>
    <property type="match status" value="1"/>
</dbReference>
<dbReference type="PROSITE" id="PS50109">
    <property type="entry name" value="HIS_KIN"/>
    <property type="match status" value="1"/>
</dbReference>
<evidence type="ECO:0000256" key="4">
    <source>
        <dbReference type="ARBA" id="ARBA00022679"/>
    </source>
</evidence>
<evidence type="ECO:0000256" key="9">
    <source>
        <dbReference type="ARBA" id="ARBA00022989"/>
    </source>
</evidence>
<keyword evidence="7 16" id="KW-0418">Kinase</keyword>
<feature type="transmembrane region" description="Helical" evidence="13">
    <location>
        <begin position="130"/>
        <end position="146"/>
    </location>
</feature>
<feature type="transmembrane region" description="Helical" evidence="13">
    <location>
        <begin position="152"/>
        <end position="173"/>
    </location>
</feature>
<evidence type="ECO:0000256" key="13">
    <source>
        <dbReference type="SAM" id="Phobius"/>
    </source>
</evidence>
<dbReference type="InterPro" id="IPR035965">
    <property type="entry name" value="PAS-like_dom_sf"/>
</dbReference>
<reference evidence="16 17" key="1">
    <citation type="submission" date="2017-01" db="EMBL/GenBank/DDBJ databases">
        <authorList>
            <person name="Mah S.A."/>
            <person name="Swanson W.J."/>
            <person name="Moy G.W."/>
            <person name="Vacquier V.D."/>
        </authorList>
    </citation>
    <scope>NUCLEOTIDE SEQUENCE [LARGE SCALE GENOMIC DNA]</scope>
    <source>
        <strain evidence="16 17">DSM 22694</strain>
    </source>
</reference>
<keyword evidence="10" id="KW-0902">Two-component regulatory system</keyword>
<feature type="transmembrane region" description="Helical" evidence="13">
    <location>
        <begin position="23"/>
        <end position="44"/>
    </location>
</feature>
<dbReference type="GO" id="GO:0030295">
    <property type="term" value="F:protein kinase activator activity"/>
    <property type="evidence" value="ECO:0007669"/>
    <property type="project" value="TreeGrafter"/>
</dbReference>
<evidence type="ECO:0000256" key="2">
    <source>
        <dbReference type="ARBA" id="ARBA00004141"/>
    </source>
</evidence>
<dbReference type="Pfam" id="PF13188">
    <property type="entry name" value="PAS_8"/>
    <property type="match status" value="1"/>
</dbReference>
<evidence type="ECO:0000256" key="6">
    <source>
        <dbReference type="ARBA" id="ARBA00022741"/>
    </source>
</evidence>
<dbReference type="CDD" id="cd00082">
    <property type="entry name" value="HisKA"/>
    <property type="match status" value="1"/>
</dbReference>
<keyword evidence="17" id="KW-1185">Reference proteome</keyword>
<dbReference type="KEGG" id="rsb:RS694_17020"/>
<proteinExistence type="predicted"/>
<dbReference type="InterPro" id="IPR050351">
    <property type="entry name" value="BphY/WalK/GraS-like"/>
</dbReference>
<dbReference type="SUPFAM" id="SSF55874">
    <property type="entry name" value="ATPase domain of HSP90 chaperone/DNA topoisomerase II/histidine kinase"/>
    <property type="match status" value="1"/>
</dbReference>
<dbReference type="GO" id="GO:0000156">
    <property type="term" value="F:phosphorelay response regulator activity"/>
    <property type="evidence" value="ECO:0007669"/>
    <property type="project" value="TreeGrafter"/>
</dbReference>
<evidence type="ECO:0000256" key="8">
    <source>
        <dbReference type="ARBA" id="ARBA00022840"/>
    </source>
</evidence>
<dbReference type="GO" id="GO:0007234">
    <property type="term" value="P:osmosensory signaling via phosphorelay pathway"/>
    <property type="evidence" value="ECO:0007669"/>
    <property type="project" value="TreeGrafter"/>
</dbReference>
<comment type="catalytic activity">
    <reaction evidence="1">
        <text>ATP + protein L-histidine = ADP + protein N-phospho-L-histidine.</text>
        <dbReference type="EC" id="2.7.13.3"/>
    </reaction>
</comment>
<dbReference type="SUPFAM" id="SSF47384">
    <property type="entry name" value="Homodimeric domain of signal transducing histidine kinase"/>
    <property type="match status" value="1"/>
</dbReference>
<dbReference type="STRING" id="1484693.RS694_17020"/>
<dbReference type="EC" id="2.7.13.3" evidence="3"/>
<sequence>MLDTSPDPTEDPRELTRLWRGFMTARLTLGLVLVMLQLALYITGTAHNQWLIAVSAAYFAGTVATRLLTSPKPLGSAFNRNWLMLVGLDVLTFASLQWMQGSNLNYTPLFALPILLAAVLGSLRMALGTAASVTMLLLGGTLWTYLGSPMDATPYFVQAALSGVGYFAIALLANQLSARLADEGQRARRSQVAARIQRQVNELVIESLPDGVLIVDTAGSVRAANPAARQLLGSRRAQQSTGFGLRDEPGWRPLLDLTRMSVGTGHNQEADVSIRHEGHGPRRLRARTRLAAPQGTDGESLCVLFLQDLRELEARMRTEKLASMGRMSTAVAHEIRNPLAAIAQANALLDEDLSDPRLKRLTGMVSQNAKRLEKIVEDILNVSRVQPLEDIHAAPLVHINESVHRICHDWAMQNNAQQQLATQLPDTESAVPFDADHLRRVLINLLDNARRYASSQPDAIQVGVRTTESQQARLTIWSDGAPMDRSVERHLFEPFFSSESRSSGLGLYICRELCESHGATILYQRNVRPTRGQVVEGNEFVIGFANTPSNDTQPANLNTTPWQTTLY</sequence>
<dbReference type="Proteomes" id="UP000186110">
    <property type="component" value="Chromosome"/>
</dbReference>
<dbReference type="InterPro" id="IPR036890">
    <property type="entry name" value="HATPase_C_sf"/>
</dbReference>
<dbReference type="SUPFAM" id="SSF55785">
    <property type="entry name" value="PYP-like sensor domain (PAS domain)"/>
    <property type="match status" value="1"/>
</dbReference>
<feature type="compositionally biased region" description="Polar residues" evidence="12">
    <location>
        <begin position="546"/>
        <end position="567"/>
    </location>
</feature>
<dbReference type="Pfam" id="PF25323">
    <property type="entry name" value="6TM_PilS"/>
    <property type="match status" value="1"/>
</dbReference>
<evidence type="ECO:0000256" key="1">
    <source>
        <dbReference type="ARBA" id="ARBA00000085"/>
    </source>
</evidence>
<evidence type="ECO:0000259" key="14">
    <source>
        <dbReference type="PROSITE" id="PS50109"/>
    </source>
</evidence>
<evidence type="ECO:0000313" key="16">
    <source>
        <dbReference type="EMBL" id="APW44940.1"/>
    </source>
</evidence>
<dbReference type="eggNOG" id="COG2205">
    <property type="taxonomic scope" value="Bacteria"/>
</dbReference>
<keyword evidence="5 13" id="KW-0812">Transmembrane</keyword>
<dbReference type="Gene3D" id="3.30.450.20">
    <property type="entry name" value="PAS domain"/>
    <property type="match status" value="1"/>
</dbReference>
<comment type="subcellular location">
    <subcellularLocation>
        <location evidence="2">Membrane</location>
        <topology evidence="2">Multi-pass membrane protein</topology>
    </subcellularLocation>
</comment>
<keyword evidence="8" id="KW-0067">ATP-binding</keyword>
<evidence type="ECO:0000256" key="7">
    <source>
        <dbReference type="ARBA" id="ARBA00022777"/>
    </source>
</evidence>
<keyword evidence="6" id="KW-0547">Nucleotide-binding</keyword>
<evidence type="ECO:0000256" key="10">
    <source>
        <dbReference type="ARBA" id="ARBA00023012"/>
    </source>
</evidence>
<dbReference type="GO" id="GO:0000155">
    <property type="term" value="F:phosphorelay sensor kinase activity"/>
    <property type="evidence" value="ECO:0007669"/>
    <property type="project" value="InterPro"/>
</dbReference>
<dbReference type="Pfam" id="PF00512">
    <property type="entry name" value="HisKA"/>
    <property type="match status" value="1"/>
</dbReference>
<accession>A0A1P8KFX3</accession>
<keyword evidence="9 13" id="KW-1133">Transmembrane helix</keyword>
<dbReference type="GO" id="GO:0005524">
    <property type="term" value="F:ATP binding"/>
    <property type="evidence" value="ECO:0007669"/>
    <property type="project" value="UniProtKB-KW"/>
</dbReference>
<dbReference type="InterPro" id="IPR036097">
    <property type="entry name" value="HisK_dim/P_sf"/>
</dbReference>
<evidence type="ECO:0000256" key="12">
    <source>
        <dbReference type="SAM" id="MobiDB-lite"/>
    </source>
</evidence>
<feature type="transmembrane region" description="Helical" evidence="13">
    <location>
        <begin position="105"/>
        <end position="123"/>
    </location>
</feature>
<dbReference type="AlphaFoldDB" id="A0A1P8KFX3"/>
<dbReference type="Gene3D" id="1.10.287.130">
    <property type="match status" value="1"/>
</dbReference>
<dbReference type="GO" id="GO:0016020">
    <property type="term" value="C:membrane"/>
    <property type="evidence" value="ECO:0007669"/>
    <property type="project" value="UniProtKB-SubCell"/>
</dbReference>
<evidence type="ECO:0000256" key="11">
    <source>
        <dbReference type="ARBA" id="ARBA00023136"/>
    </source>
</evidence>
<keyword evidence="4" id="KW-0808">Transferase</keyword>
<dbReference type="InterPro" id="IPR003594">
    <property type="entry name" value="HATPase_dom"/>
</dbReference>
<dbReference type="EMBL" id="CP019239">
    <property type="protein sequence ID" value="APW44940.1"/>
    <property type="molecule type" value="Genomic_DNA"/>
</dbReference>
<dbReference type="PROSITE" id="PS50112">
    <property type="entry name" value="PAS"/>
    <property type="match status" value="1"/>
</dbReference>
<evidence type="ECO:0000259" key="15">
    <source>
        <dbReference type="PROSITE" id="PS50112"/>
    </source>
</evidence>
<dbReference type="InterPro" id="IPR005467">
    <property type="entry name" value="His_kinase_dom"/>
</dbReference>
<evidence type="ECO:0000256" key="5">
    <source>
        <dbReference type="ARBA" id="ARBA00022692"/>
    </source>
</evidence>
<feature type="transmembrane region" description="Helical" evidence="13">
    <location>
        <begin position="50"/>
        <end position="69"/>
    </location>
</feature>
<dbReference type="InterPro" id="IPR003661">
    <property type="entry name" value="HisK_dim/P_dom"/>
</dbReference>
<feature type="domain" description="PAS" evidence="15">
    <location>
        <begin position="197"/>
        <end position="233"/>
    </location>
</feature>
<organism evidence="16 17">
    <name type="scientific">Rhodoferax saidenbachensis</name>
    <dbReference type="NCBI Taxonomy" id="1484693"/>
    <lineage>
        <taxon>Bacteria</taxon>
        <taxon>Pseudomonadati</taxon>
        <taxon>Pseudomonadota</taxon>
        <taxon>Betaproteobacteria</taxon>
        <taxon>Burkholderiales</taxon>
        <taxon>Comamonadaceae</taxon>
        <taxon>Rhodoferax</taxon>
    </lineage>
</organism>
<dbReference type="Gene3D" id="3.30.565.10">
    <property type="entry name" value="Histidine kinase-like ATPase, C-terminal domain"/>
    <property type="match status" value="1"/>
</dbReference>
<dbReference type="PANTHER" id="PTHR42878">
    <property type="entry name" value="TWO-COMPONENT HISTIDINE KINASE"/>
    <property type="match status" value="1"/>
</dbReference>
<keyword evidence="11 13" id="KW-0472">Membrane</keyword>
<gene>
    <name evidence="16" type="ORF">RS694_17020</name>
</gene>
<dbReference type="PANTHER" id="PTHR42878:SF7">
    <property type="entry name" value="SENSOR HISTIDINE KINASE GLRK"/>
    <property type="match status" value="1"/>
</dbReference>